<feature type="domain" description="OmpA-like" evidence="5">
    <location>
        <begin position="100"/>
        <end position="216"/>
    </location>
</feature>
<dbReference type="PROSITE" id="PS51257">
    <property type="entry name" value="PROKAR_LIPOPROTEIN"/>
    <property type="match status" value="1"/>
</dbReference>
<dbReference type="RefSeq" id="WP_068886102.1">
    <property type="nucleotide sequence ID" value="NZ_CBCRUU010000001.1"/>
</dbReference>
<dbReference type="STRING" id="1891224.BBP83_14495"/>
<keyword evidence="2 4" id="KW-0472">Membrane</keyword>
<evidence type="ECO:0000256" key="1">
    <source>
        <dbReference type="ARBA" id="ARBA00004442"/>
    </source>
</evidence>
<dbReference type="PRINTS" id="PR01023">
    <property type="entry name" value="NAFLGMOTY"/>
</dbReference>
<keyword evidence="3" id="KW-0998">Cell outer membrane</keyword>
<organism evidence="6 7">
    <name type="scientific">Acinetobacter celticus</name>
    <dbReference type="NCBI Taxonomy" id="1891224"/>
    <lineage>
        <taxon>Bacteria</taxon>
        <taxon>Pseudomonadati</taxon>
        <taxon>Pseudomonadota</taxon>
        <taxon>Gammaproteobacteria</taxon>
        <taxon>Moraxellales</taxon>
        <taxon>Moraxellaceae</taxon>
        <taxon>Acinetobacter</taxon>
    </lineage>
</organism>
<dbReference type="InterPro" id="IPR006664">
    <property type="entry name" value="OMP_bac"/>
</dbReference>
<dbReference type="SUPFAM" id="SSF103088">
    <property type="entry name" value="OmpA-like"/>
    <property type="match status" value="1"/>
</dbReference>
<dbReference type="InterPro" id="IPR006665">
    <property type="entry name" value="OmpA-like"/>
</dbReference>
<dbReference type="OrthoDB" id="9782229at2"/>
<dbReference type="CDD" id="cd07185">
    <property type="entry name" value="OmpA_C-like"/>
    <property type="match status" value="1"/>
</dbReference>
<name>A0A1C3CZ69_9GAMM</name>
<dbReference type="Pfam" id="PF00691">
    <property type="entry name" value="OmpA"/>
    <property type="match status" value="1"/>
</dbReference>
<dbReference type="InterPro" id="IPR050330">
    <property type="entry name" value="Bact_OuterMem_StrucFunc"/>
</dbReference>
<dbReference type="PANTHER" id="PTHR30329">
    <property type="entry name" value="STATOR ELEMENT OF FLAGELLAR MOTOR COMPLEX"/>
    <property type="match status" value="1"/>
</dbReference>
<evidence type="ECO:0000256" key="2">
    <source>
        <dbReference type="ARBA" id="ARBA00023136"/>
    </source>
</evidence>
<comment type="subcellular location">
    <subcellularLocation>
        <location evidence="1">Cell outer membrane</location>
    </subcellularLocation>
</comment>
<reference evidence="6 7" key="1">
    <citation type="submission" date="2016-07" db="EMBL/GenBank/DDBJ databases">
        <title>Acinetobacter sp. ANC 4603.</title>
        <authorList>
            <person name="Radolfova-Krizova L."/>
            <person name="Nemec A."/>
        </authorList>
    </citation>
    <scope>NUCLEOTIDE SEQUENCE [LARGE SCALE GENOMIC DNA]</scope>
    <source>
        <strain evidence="6 7">ANC 4603</strain>
    </source>
</reference>
<dbReference type="Gene3D" id="3.30.1330.60">
    <property type="entry name" value="OmpA-like domain"/>
    <property type="match status" value="1"/>
</dbReference>
<sequence length="216" mass="22080">MRALAISAAVAGALVLSGCQSTGNNIGGMEYDKSAIGALVGAAAGYGLSKGNANTSAQNNRAAAIGAVLGGATGVYLDNKEKKLRQQMAGTGVEVNRNPDGSVGLIMPGSITFDTNKSNIKPNFYSTLNKVAQTLAEDNKSAILVTGYTDNTGNDSINIPLSQARAQSVKNYLAGQGISGSRIDAQGLGSANPIASNTTPAGREQNRRVEISIYAK</sequence>
<proteinExistence type="predicted"/>
<gene>
    <name evidence="6" type="ORF">BBP83_14495</name>
</gene>
<dbReference type="PROSITE" id="PS01068">
    <property type="entry name" value="OMPA_1"/>
    <property type="match status" value="1"/>
</dbReference>
<comment type="caution">
    <text evidence="6">The sequence shown here is derived from an EMBL/GenBank/DDBJ whole genome shotgun (WGS) entry which is preliminary data.</text>
</comment>
<dbReference type="InterPro" id="IPR036737">
    <property type="entry name" value="OmpA-like_sf"/>
</dbReference>
<dbReference type="PRINTS" id="PR01021">
    <property type="entry name" value="OMPADOMAIN"/>
</dbReference>
<dbReference type="Proteomes" id="UP000186553">
    <property type="component" value="Unassembled WGS sequence"/>
</dbReference>
<accession>A0A1C3CZ69</accession>
<evidence type="ECO:0000259" key="5">
    <source>
        <dbReference type="PROSITE" id="PS51123"/>
    </source>
</evidence>
<dbReference type="PANTHER" id="PTHR30329:SF21">
    <property type="entry name" value="LIPOPROTEIN YIAD-RELATED"/>
    <property type="match status" value="1"/>
</dbReference>
<evidence type="ECO:0000313" key="6">
    <source>
        <dbReference type="EMBL" id="ODA14074.1"/>
    </source>
</evidence>
<dbReference type="AlphaFoldDB" id="A0A1C3CZ69"/>
<protein>
    <recommendedName>
        <fullName evidence="5">OmpA-like domain-containing protein</fullName>
    </recommendedName>
</protein>
<evidence type="ECO:0000256" key="3">
    <source>
        <dbReference type="ARBA" id="ARBA00023237"/>
    </source>
</evidence>
<dbReference type="InterPro" id="IPR006690">
    <property type="entry name" value="OMPA-like_CS"/>
</dbReference>
<keyword evidence="7" id="KW-1185">Reference proteome</keyword>
<dbReference type="PROSITE" id="PS51123">
    <property type="entry name" value="OMPA_2"/>
    <property type="match status" value="1"/>
</dbReference>
<evidence type="ECO:0000256" key="4">
    <source>
        <dbReference type="PROSITE-ProRule" id="PRU00473"/>
    </source>
</evidence>
<evidence type="ECO:0000313" key="7">
    <source>
        <dbReference type="Proteomes" id="UP000186553"/>
    </source>
</evidence>
<dbReference type="GO" id="GO:0009279">
    <property type="term" value="C:cell outer membrane"/>
    <property type="evidence" value="ECO:0007669"/>
    <property type="project" value="UniProtKB-SubCell"/>
</dbReference>
<dbReference type="EMBL" id="MBDL01000004">
    <property type="protein sequence ID" value="ODA14074.1"/>
    <property type="molecule type" value="Genomic_DNA"/>
</dbReference>